<accession>A0ABP9HEJ8</accession>
<evidence type="ECO:0008006" key="3">
    <source>
        <dbReference type="Google" id="ProtNLM"/>
    </source>
</evidence>
<sequence length="319" mass="36797">MLADNVMNKQPLHITNGNALTKKLNELGFEGDKLIWQELLCEGPTIEHIDSKDFLDIRKEFFSNFYNIDLDINKIQQEFDKLNHPESYSEIILWFEYDLFCHINMVAVISLIMQKKIDLPLYLVCSGRINNSKNLKGLSELSFNQLIAHFDKKTLLKPSDIELATTIWGIYCGIDHNLFKPFIVQSSSFEYLSNCLKAHLERFPNSIDGLNNIERNILEIIKNEAITSKHHLLGYALNYQGYYGYGDLQLSRIIDQLEVFFTVNDESIVLNRKGHEALIGQHNFALEIDNKIVYGGVNRIDFQFSKSENKLIKSVLNAN</sequence>
<comment type="caution">
    <text evidence="1">The sequence shown here is derived from an EMBL/GenBank/DDBJ whole genome shotgun (WGS) entry which is preliminary data.</text>
</comment>
<evidence type="ECO:0000313" key="2">
    <source>
        <dbReference type="Proteomes" id="UP001501692"/>
    </source>
</evidence>
<dbReference type="EMBL" id="BAABJK010000006">
    <property type="protein sequence ID" value="GAA4969108.1"/>
    <property type="molecule type" value="Genomic_DNA"/>
</dbReference>
<reference evidence="2" key="1">
    <citation type="journal article" date="2019" name="Int. J. Syst. Evol. Microbiol.">
        <title>The Global Catalogue of Microorganisms (GCM) 10K type strain sequencing project: providing services to taxonomists for standard genome sequencing and annotation.</title>
        <authorList>
            <consortium name="The Broad Institute Genomics Platform"/>
            <consortium name="The Broad Institute Genome Sequencing Center for Infectious Disease"/>
            <person name="Wu L."/>
            <person name="Ma J."/>
        </authorList>
    </citation>
    <scope>NUCLEOTIDE SEQUENCE [LARGE SCALE GENOMIC DNA]</scope>
    <source>
        <strain evidence="2">JCM 18287</strain>
    </source>
</reference>
<evidence type="ECO:0000313" key="1">
    <source>
        <dbReference type="EMBL" id="GAA4969108.1"/>
    </source>
</evidence>
<proteinExistence type="predicted"/>
<name>A0ABP9HEJ8_9FLAO</name>
<dbReference type="Proteomes" id="UP001501692">
    <property type="component" value="Unassembled WGS sequence"/>
</dbReference>
<gene>
    <name evidence="1" type="ORF">GCM10023315_18380</name>
</gene>
<organism evidence="1 2">
    <name type="scientific">Algibacter aquimarinus</name>
    <dbReference type="NCBI Taxonomy" id="1136748"/>
    <lineage>
        <taxon>Bacteria</taxon>
        <taxon>Pseudomonadati</taxon>
        <taxon>Bacteroidota</taxon>
        <taxon>Flavobacteriia</taxon>
        <taxon>Flavobacteriales</taxon>
        <taxon>Flavobacteriaceae</taxon>
        <taxon>Algibacter</taxon>
    </lineage>
</organism>
<protein>
    <recommendedName>
        <fullName evidence="3">DUF1835 domain-containing protein</fullName>
    </recommendedName>
</protein>
<keyword evidence="2" id="KW-1185">Reference proteome</keyword>